<keyword evidence="7 16" id="KW-0732">Signal</keyword>
<dbReference type="GO" id="GO:0038023">
    <property type="term" value="F:signaling receptor activity"/>
    <property type="evidence" value="ECO:0007669"/>
    <property type="project" value="InterPro"/>
</dbReference>
<keyword evidence="20" id="KW-1185">Reference proteome</keyword>
<dbReference type="NCBIfam" id="TIGR01783">
    <property type="entry name" value="TonB-siderophor"/>
    <property type="match status" value="1"/>
</dbReference>
<dbReference type="PANTHER" id="PTHR32552:SF74">
    <property type="entry name" value="HYDROXAMATE SIDEROPHORE RECEPTOR FHUE"/>
    <property type="match status" value="1"/>
</dbReference>
<keyword evidence="12 19" id="KW-0675">Receptor</keyword>
<dbReference type="Pfam" id="PF00593">
    <property type="entry name" value="TonB_dep_Rec_b-barrel"/>
    <property type="match status" value="1"/>
</dbReference>
<keyword evidence="10 15" id="KW-0798">TonB box</keyword>
<dbReference type="AlphaFoldDB" id="Q5QV85"/>
<name>Q5QV85_IDILO</name>
<evidence type="ECO:0000256" key="1">
    <source>
        <dbReference type="ARBA" id="ARBA00004571"/>
    </source>
</evidence>
<dbReference type="PROSITE" id="PS52016">
    <property type="entry name" value="TONB_DEPENDENT_REC_3"/>
    <property type="match status" value="1"/>
</dbReference>
<evidence type="ECO:0000313" key="20">
    <source>
        <dbReference type="Proteomes" id="UP000001171"/>
    </source>
</evidence>
<comment type="subcellular location">
    <subcellularLocation>
        <location evidence="1 14">Cell outer membrane</location>
        <topology evidence="1 14">Multi-pass membrane protein</topology>
    </subcellularLocation>
</comment>
<keyword evidence="6 14" id="KW-0812">Transmembrane</keyword>
<dbReference type="KEGG" id="ilo:IL2511"/>
<dbReference type="InterPro" id="IPR012910">
    <property type="entry name" value="Plug_dom"/>
</dbReference>
<dbReference type="FunFam" id="2.170.130.10:FF:000010">
    <property type="entry name" value="Ferripyoverdine receptor"/>
    <property type="match status" value="1"/>
</dbReference>
<reference evidence="19 20" key="1">
    <citation type="journal article" date="2004" name="Proc. Natl. Acad. Sci. U.S.A.">
        <title>Genome sequence of the deep-sea gamma-proteobacterium Idiomarina loihiensis reveals amino acid fermentation as a source of carbon and energy.</title>
        <authorList>
            <person name="Hou S."/>
            <person name="Saw J.H."/>
            <person name="Lee K.S."/>
            <person name="Freitas T.A."/>
            <person name="Belisle C."/>
            <person name="Kawarabayasi Y."/>
            <person name="Donachie S.P."/>
            <person name="Pikina A."/>
            <person name="Galperin M.Y."/>
            <person name="Koonin E.V."/>
            <person name="Makarova K.S."/>
            <person name="Omelchenko M.V."/>
            <person name="Sorokin A."/>
            <person name="Wolf Y.I."/>
            <person name="Li Q.X."/>
            <person name="Keum Y.S."/>
            <person name="Campbell S."/>
            <person name="Denery J."/>
            <person name="Aizawa S."/>
            <person name="Shibata S."/>
            <person name="Malahoff A."/>
            <person name="Alam M."/>
        </authorList>
    </citation>
    <scope>NUCLEOTIDE SEQUENCE [LARGE SCALE GENOMIC DNA]</scope>
    <source>
        <strain evidence="20">ATCC BAA-735 / DSM 15497 / L2-TR</strain>
    </source>
</reference>
<dbReference type="GO" id="GO:0015344">
    <property type="term" value="F:siderophore uptake transmembrane transporter activity"/>
    <property type="evidence" value="ECO:0007669"/>
    <property type="project" value="TreeGrafter"/>
</dbReference>
<dbReference type="GO" id="GO:0015891">
    <property type="term" value="P:siderophore transport"/>
    <property type="evidence" value="ECO:0007669"/>
    <property type="project" value="InterPro"/>
</dbReference>
<feature type="domain" description="TonB-dependent receptor plug" evidence="18">
    <location>
        <begin position="68"/>
        <end position="166"/>
    </location>
</feature>
<feature type="chain" id="PRO_5004261334" evidence="16">
    <location>
        <begin position="25"/>
        <end position="719"/>
    </location>
</feature>
<comment type="similarity">
    <text evidence="2 14 15">Belongs to the TonB-dependent receptor family.</text>
</comment>
<evidence type="ECO:0000256" key="8">
    <source>
        <dbReference type="ARBA" id="ARBA00023004"/>
    </source>
</evidence>
<dbReference type="CDD" id="cd01347">
    <property type="entry name" value="ligand_gated_channel"/>
    <property type="match status" value="1"/>
</dbReference>
<keyword evidence="13 14" id="KW-0998">Cell outer membrane</keyword>
<dbReference type="eggNOG" id="COG4773">
    <property type="taxonomic scope" value="Bacteria"/>
</dbReference>
<evidence type="ECO:0000256" key="11">
    <source>
        <dbReference type="ARBA" id="ARBA00023136"/>
    </source>
</evidence>
<evidence type="ECO:0000256" key="10">
    <source>
        <dbReference type="ARBA" id="ARBA00023077"/>
    </source>
</evidence>
<dbReference type="EMBL" id="AE017340">
    <property type="protein sequence ID" value="AAV83343.1"/>
    <property type="molecule type" value="Genomic_DNA"/>
</dbReference>
<organism evidence="19 20">
    <name type="scientific">Idiomarina loihiensis (strain ATCC BAA-735 / DSM 15497 / L2-TR)</name>
    <dbReference type="NCBI Taxonomy" id="283942"/>
    <lineage>
        <taxon>Bacteria</taxon>
        <taxon>Pseudomonadati</taxon>
        <taxon>Pseudomonadota</taxon>
        <taxon>Gammaproteobacteria</taxon>
        <taxon>Alteromonadales</taxon>
        <taxon>Idiomarinaceae</taxon>
        <taxon>Idiomarina</taxon>
    </lineage>
</organism>
<dbReference type="SUPFAM" id="SSF56935">
    <property type="entry name" value="Porins"/>
    <property type="match status" value="1"/>
</dbReference>
<dbReference type="STRING" id="283942.IL2511"/>
<evidence type="ECO:0000256" key="3">
    <source>
        <dbReference type="ARBA" id="ARBA00022448"/>
    </source>
</evidence>
<accession>Q5QV85</accession>
<dbReference type="Proteomes" id="UP000001171">
    <property type="component" value="Chromosome"/>
</dbReference>
<dbReference type="GO" id="GO:0009279">
    <property type="term" value="C:cell outer membrane"/>
    <property type="evidence" value="ECO:0007669"/>
    <property type="project" value="UniProtKB-SubCell"/>
</dbReference>
<dbReference type="GeneID" id="41337705"/>
<dbReference type="InterPro" id="IPR000531">
    <property type="entry name" value="Beta-barrel_TonB"/>
</dbReference>
<dbReference type="PANTHER" id="PTHR32552">
    <property type="entry name" value="FERRICHROME IRON RECEPTOR-RELATED"/>
    <property type="match status" value="1"/>
</dbReference>
<dbReference type="Gene3D" id="2.40.170.20">
    <property type="entry name" value="TonB-dependent receptor, beta-barrel domain"/>
    <property type="match status" value="1"/>
</dbReference>
<evidence type="ECO:0000313" key="19">
    <source>
        <dbReference type="EMBL" id="AAV83343.1"/>
    </source>
</evidence>
<evidence type="ECO:0000256" key="6">
    <source>
        <dbReference type="ARBA" id="ARBA00022692"/>
    </source>
</evidence>
<evidence type="ECO:0000256" key="4">
    <source>
        <dbReference type="ARBA" id="ARBA00022452"/>
    </source>
</evidence>
<protein>
    <submittedName>
        <fullName evidence="19">Outer membrane receptor for ferric siderophore</fullName>
    </submittedName>
</protein>
<sequence length="719" mass="79205">MKAFARNFIATAVASALLSSAAVAAQNEASAEENKEKAGTQEKIFEHIKVTGSSLDQATTATGLPLTLRQTPQSISIIDRTFIDSFSLDTVADVMQFAPGIQAQQAETDRFFFRARGRDVTNFQFDGVPIAYNSFFSEALADSVIFERVEIVRGATGLLTGVGEPSAAINLIRKRPKAEDGGYASLGIGSWSNYRLEADHSQTLSEDGNVKGRVALAYEEGDSYVNLSEKENAQIYAVVTADLTTQTRLTMGADYSERNPKGSMWGALPLFYDDGTQADDLPVSTTTASTWNRWDRESTSVFVQLEHAFDNGWDIQLDVERRKDDMDGYLLYFEFFPDKTTGKTPNSDFQPSPNHYVAEREQTSYRFLASGPFELFGREHQLTAGALSSEQNVDSVSYSSADAIDVPSLFDWGNGVDPINFSDTPAYGTYESYKQKGVYAAAQLSLTDDLTAILGNRITTYDTFVQSPWSPSDYKNSGVNTPYFGLVYDVTDVISTYASYTEIFKPQSARNADNELIGPVEGSNAELGVKGDFFNEALTASVAVFKVKEDNLAISDPNNADFLPGTTIRPSIGVDGAESEGYEFELNGKPTDSLNIFFSYTHNESEDRDGSDYAPYLPEDMVKASVLYTATDALKVGVNANWQSKISSNPNIGPNGETFIQDSYTVVNAMANYKLSQNWDLSFNVNNLFDKKYYSSIDFYNQGFFGAPRNVELSVKYAW</sequence>
<dbReference type="HOGENOM" id="CLU_008287_9_3_6"/>
<evidence type="ECO:0000256" key="2">
    <source>
        <dbReference type="ARBA" id="ARBA00009810"/>
    </source>
</evidence>
<keyword evidence="11 14" id="KW-0472">Membrane</keyword>
<evidence type="ECO:0000256" key="16">
    <source>
        <dbReference type="SAM" id="SignalP"/>
    </source>
</evidence>
<evidence type="ECO:0000259" key="17">
    <source>
        <dbReference type="Pfam" id="PF00593"/>
    </source>
</evidence>
<dbReference type="InterPro" id="IPR039426">
    <property type="entry name" value="TonB-dep_rcpt-like"/>
</dbReference>
<dbReference type="InterPro" id="IPR010105">
    <property type="entry name" value="TonB_sidphr_rcpt"/>
</dbReference>
<dbReference type="InterPro" id="IPR037066">
    <property type="entry name" value="Plug_dom_sf"/>
</dbReference>
<evidence type="ECO:0000256" key="14">
    <source>
        <dbReference type="PROSITE-ProRule" id="PRU01360"/>
    </source>
</evidence>
<evidence type="ECO:0000256" key="5">
    <source>
        <dbReference type="ARBA" id="ARBA00022496"/>
    </source>
</evidence>
<evidence type="ECO:0000256" key="12">
    <source>
        <dbReference type="ARBA" id="ARBA00023170"/>
    </source>
</evidence>
<evidence type="ECO:0000256" key="9">
    <source>
        <dbReference type="ARBA" id="ARBA00023065"/>
    </source>
</evidence>
<proteinExistence type="inferred from homology"/>
<keyword evidence="9" id="KW-0406">Ion transport</keyword>
<dbReference type="RefSeq" id="WP_011235735.1">
    <property type="nucleotide sequence ID" value="NC_006512.1"/>
</dbReference>
<feature type="domain" description="TonB-dependent receptor-like beta-barrel" evidence="17">
    <location>
        <begin position="255"/>
        <end position="688"/>
    </location>
</feature>
<evidence type="ECO:0000259" key="18">
    <source>
        <dbReference type="Pfam" id="PF07715"/>
    </source>
</evidence>
<dbReference type="Pfam" id="PF07715">
    <property type="entry name" value="Plug"/>
    <property type="match status" value="1"/>
</dbReference>
<evidence type="ECO:0000256" key="13">
    <source>
        <dbReference type="ARBA" id="ARBA00023237"/>
    </source>
</evidence>
<dbReference type="Gene3D" id="2.170.130.10">
    <property type="entry name" value="TonB-dependent receptor, plug domain"/>
    <property type="match status" value="1"/>
</dbReference>
<keyword evidence="4 14" id="KW-1134">Transmembrane beta strand</keyword>
<dbReference type="InterPro" id="IPR036942">
    <property type="entry name" value="Beta-barrel_TonB_sf"/>
</dbReference>
<gene>
    <name evidence="19" type="primary">fhuE_2</name>
    <name evidence="19" type="ordered locus">IL2511</name>
</gene>
<dbReference type="OrthoDB" id="8663017at2"/>
<keyword evidence="8" id="KW-0408">Iron</keyword>
<feature type="signal peptide" evidence="16">
    <location>
        <begin position="1"/>
        <end position="24"/>
    </location>
</feature>
<evidence type="ECO:0000256" key="7">
    <source>
        <dbReference type="ARBA" id="ARBA00022729"/>
    </source>
</evidence>
<keyword evidence="5" id="KW-0410">Iron transport</keyword>
<keyword evidence="3 14" id="KW-0813">Transport</keyword>
<evidence type="ECO:0000256" key="15">
    <source>
        <dbReference type="RuleBase" id="RU003357"/>
    </source>
</evidence>